<sequence length="350" mass="41100">MTSKRTPRRILAQPYDYSVQDIVDKIESGDIDLNPDYQRNYVWDSNDEEQNKCSRLIESLLLNIPIPVIYFAEQAETLKYEVIDGQQRLHTFKRFLKDEFALKNLQLRDDVNDKKYSELDQRDRDEIRKRSIRAIVILNESDDEVKYEVFERLNLGSIQLTPQEIRNNTLRGDFNILLKELADNDLFKRMLKLRLKNDDKNMAREELVLRFFAYHDSGYKRVVNLSYFLTDYMKRNQNPTKETLSKLKNLFIDTIKLVDKFLGEKAFSNFGEKTGRWASLSNRSLYDAEMLAFAAFVGKTIKITPDTFIKKLEDLMIKSEFRKSLHANAGGKMIEKRVSEIKNIISSSEA</sequence>
<proteinExistence type="predicted"/>
<name>A0A2T5IRM7_9PROT</name>
<organism evidence="2 3">
    <name type="scientific">Nitrosomonas ureae</name>
    <dbReference type="NCBI Taxonomy" id="44577"/>
    <lineage>
        <taxon>Bacteria</taxon>
        <taxon>Pseudomonadati</taxon>
        <taxon>Pseudomonadota</taxon>
        <taxon>Betaproteobacteria</taxon>
        <taxon>Nitrosomonadales</taxon>
        <taxon>Nitrosomonadaceae</taxon>
        <taxon>Nitrosomonas</taxon>
    </lineage>
</organism>
<dbReference type="Proteomes" id="UP000244110">
    <property type="component" value="Unassembled WGS sequence"/>
</dbReference>
<gene>
    <name evidence="2" type="ORF">C8R28_101059</name>
</gene>
<dbReference type="AlphaFoldDB" id="A0A2T5IRM7"/>
<reference evidence="2 3" key="1">
    <citation type="submission" date="2018-04" db="EMBL/GenBank/DDBJ databases">
        <title>Active sludge and wastewater microbial communities from Klosterneuburg, Austria.</title>
        <authorList>
            <person name="Wagner M."/>
        </authorList>
    </citation>
    <scope>NUCLEOTIDE SEQUENCE [LARGE SCALE GENOMIC DNA]</scope>
    <source>
        <strain evidence="2 3">Nm4</strain>
    </source>
</reference>
<accession>A0A2T5IRM7</accession>
<feature type="domain" description="GmrSD restriction endonucleases N-terminal" evidence="1">
    <location>
        <begin position="19"/>
        <end position="170"/>
    </location>
</feature>
<dbReference type="InterPro" id="IPR004919">
    <property type="entry name" value="GmrSD_N"/>
</dbReference>
<dbReference type="PANTHER" id="PTHR39639">
    <property type="entry name" value="CHROMOSOME 16, WHOLE GENOME SHOTGUN SEQUENCE"/>
    <property type="match status" value="1"/>
</dbReference>
<protein>
    <submittedName>
        <fullName evidence="2">Uncharacterized protein DUF262</fullName>
    </submittedName>
</protein>
<evidence type="ECO:0000313" key="3">
    <source>
        <dbReference type="Proteomes" id="UP000244110"/>
    </source>
</evidence>
<comment type="caution">
    <text evidence="2">The sequence shown here is derived from an EMBL/GenBank/DDBJ whole genome shotgun (WGS) entry which is preliminary data.</text>
</comment>
<evidence type="ECO:0000313" key="2">
    <source>
        <dbReference type="EMBL" id="PTQ86483.1"/>
    </source>
</evidence>
<evidence type="ECO:0000259" key="1">
    <source>
        <dbReference type="Pfam" id="PF03235"/>
    </source>
</evidence>
<dbReference type="PANTHER" id="PTHR39639:SF1">
    <property type="entry name" value="DUF262 DOMAIN-CONTAINING PROTEIN"/>
    <property type="match status" value="1"/>
</dbReference>
<dbReference type="RefSeq" id="WP_107786582.1">
    <property type="nucleotide sequence ID" value="NZ_QAOL01000010.1"/>
</dbReference>
<dbReference type="Pfam" id="PF03235">
    <property type="entry name" value="GmrSD_N"/>
    <property type="match status" value="1"/>
</dbReference>
<dbReference type="EMBL" id="QAOL01000010">
    <property type="protein sequence ID" value="PTQ86483.1"/>
    <property type="molecule type" value="Genomic_DNA"/>
</dbReference>